<protein>
    <submittedName>
        <fullName evidence="3">Uncharacterized protein</fullName>
    </submittedName>
</protein>
<name>A0A507AXW3_9PEZI</name>
<feature type="transmembrane region" description="Helical" evidence="2">
    <location>
        <begin position="130"/>
        <end position="152"/>
    </location>
</feature>
<accession>A0A507AXW3</accession>
<feature type="compositionally biased region" description="Pro residues" evidence="1">
    <location>
        <begin position="64"/>
        <end position="73"/>
    </location>
</feature>
<dbReference type="InterPro" id="IPR023674">
    <property type="entry name" value="Ribosomal_uL1-like"/>
</dbReference>
<gene>
    <name evidence="3" type="ORF">E0L32_005187</name>
</gene>
<dbReference type="RefSeq" id="XP_030996503.1">
    <property type="nucleotide sequence ID" value="XM_031139682.1"/>
</dbReference>
<keyword evidence="2" id="KW-0812">Transmembrane</keyword>
<feature type="transmembrane region" description="Helical" evidence="2">
    <location>
        <begin position="164"/>
        <end position="186"/>
    </location>
</feature>
<comment type="caution">
    <text evidence="3">The sequence shown here is derived from an EMBL/GenBank/DDBJ whole genome shotgun (WGS) entry which is preliminary data.</text>
</comment>
<dbReference type="OrthoDB" id="3930290at2759"/>
<dbReference type="InParanoid" id="A0A507AXW3"/>
<organism evidence="3 4">
    <name type="scientific">Thyridium curvatum</name>
    <dbReference type="NCBI Taxonomy" id="1093900"/>
    <lineage>
        <taxon>Eukaryota</taxon>
        <taxon>Fungi</taxon>
        <taxon>Dikarya</taxon>
        <taxon>Ascomycota</taxon>
        <taxon>Pezizomycotina</taxon>
        <taxon>Sordariomycetes</taxon>
        <taxon>Sordariomycetidae</taxon>
        <taxon>Thyridiales</taxon>
        <taxon>Thyridiaceae</taxon>
        <taxon>Thyridium</taxon>
    </lineage>
</organism>
<dbReference type="AlphaFoldDB" id="A0A507AXW3"/>
<proteinExistence type="predicted"/>
<sequence>MSKITVAGVRQNVAELLEYSNETKKRNFLETVELQIGLKNYDPQRDKRFSGTIKLPSVPRPKYEPPPPPPPPLRDVADTLRISLLYRTWGRQSDLLRREPAESPSTPTYTLRRPTKDGGINSDGERVLNIWMLIMLISACTILGVMATFIQIQQQLLLPVPWYFPYYITVASLAIFFVFVLLWLIYTRRLLPSIVMIGGFVLFVLWLVGLIVISIQLWGPTGSVSSNCNLAVFSQNPTGQTLTTLAWLEQKSICQSWQAMFAFALVGAIFLLWIMVMAYQVFADG</sequence>
<evidence type="ECO:0000313" key="3">
    <source>
        <dbReference type="EMBL" id="TPX14792.1"/>
    </source>
</evidence>
<evidence type="ECO:0000256" key="2">
    <source>
        <dbReference type="SAM" id="Phobius"/>
    </source>
</evidence>
<keyword evidence="2" id="KW-0472">Membrane</keyword>
<feature type="transmembrane region" description="Helical" evidence="2">
    <location>
        <begin position="193"/>
        <end position="218"/>
    </location>
</feature>
<feature type="region of interest" description="Disordered" evidence="1">
    <location>
        <begin position="97"/>
        <end position="117"/>
    </location>
</feature>
<dbReference type="SUPFAM" id="SSF56808">
    <property type="entry name" value="Ribosomal protein L1"/>
    <property type="match status" value="1"/>
</dbReference>
<dbReference type="EMBL" id="SKBQ01000026">
    <property type="protein sequence ID" value="TPX14792.1"/>
    <property type="molecule type" value="Genomic_DNA"/>
</dbReference>
<feature type="region of interest" description="Disordered" evidence="1">
    <location>
        <begin position="43"/>
        <end position="74"/>
    </location>
</feature>
<keyword evidence="2" id="KW-1133">Transmembrane helix</keyword>
<keyword evidence="4" id="KW-1185">Reference proteome</keyword>
<reference evidence="3 4" key="1">
    <citation type="submission" date="2019-06" db="EMBL/GenBank/DDBJ databases">
        <title>Draft genome sequence of the filamentous fungus Phialemoniopsis curvata isolated from diesel fuel.</title>
        <authorList>
            <person name="Varaljay V.A."/>
            <person name="Lyon W.J."/>
            <person name="Crouch A.L."/>
            <person name="Drake C.E."/>
            <person name="Hollomon J.M."/>
            <person name="Nadeau L.J."/>
            <person name="Nunn H.S."/>
            <person name="Stevenson B.S."/>
            <person name="Bojanowski C.L."/>
            <person name="Crookes-Goodson W.J."/>
        </authorList>
    </citation>
    <scope>NUCLEOTIDE SEQUENCE [LARGE SCALE GENOMIC DNA]</scope>
    <source>
        <strain evidence="3 4">D216</strain>
    </source>
</reference>
<dbReference type="STRING" id="1093900.A0A507AXW3"/>
<dbReference type="GeneID" id="41972634"/>
<evidence type="ECO:0000256" key="1">
    <source>
        <dbReference type="SAM" id="MobiDB-lite"/>
    </source>
</evidence>
<dbReference type="Gene3D" id="3.30.190.20">
    <property type="match status" value="1"/>
</dbReference>
<feature type="transmembrane region" description="Helical" evidence="2">
    <location>
        <begin position="260"/>
        <end position="282"/>
    </location>
</feature>
<dbReference type="Proteomes" id="UP000319257">
    <property type="component" value="Unassembled WGS sequence"/>
</dbReference>
<evidence type="ECO:0000313" key="4">
    <source>
        <dbReference type="Proteomes" id="UP000319257"/>
    </source>
</evidence>